<feature type="transmembrane region" description="Helical" evidence="1">
    <location>
        <begin position="129"/>
        <end position="147"/>
    </location>
</feature>
<keyword evidence="1" id="KW-0812">Transmembrane</keyword>
<reference evidence="2" key="1">
    <citation type="submission" date="2018-06" db="EMBL/GenBank/DDBJ databases">
        <authorList>
            <person name="Zhirakovskaya E."/>
        </authorList>
    </citation>
    <scope>NUCLEOTIDE SEQUENCE</scope>
</reference>
<accession>A0A3B1APG1</accession>
<gene>
    <name evidence="2" type="ORF">MNBD_GAMMA19-1550</name>
</gene>
<evidence type="ECO:0000313" key="2">
    <source>
        <dbReference type="EMBL" id="VAX01853.1"/>
    </source>
</evidence>
<organism evidence="2">
    <name type="scientific">hydrothermal vent metagenome</name>
    <dbReference type="NCBI Taxonomy" id="652676"/>
    <lineage>
        <taxon>unclassified sequences</taxon>
        <taxon>metagenomes</taxon>
        <taxon>ecological metagenomes</taxon>
    </lineage>
</organism>
<sequence>MFPIGADIAMFQLIWQEQPLSALKFIVTKSLFVFIHQDPRSGLNLWTLQYDSITLLVYLFAALLGGQLINRARQTAQHNTGLLRGLLGVVLLVTAFTYMTAIEHCSGATWVGFVAFYGLGFNDFEFYPYYQGTLSLLGLGLLTWGLVKQAQANR</sequence>
<keyword evidence="1" id="KW-1133">Transmembrane helix</keyword>
<protein>
    <submittedName>
        <fullName evidence="2">Uncharacterized protein</fullName>
    </submittedName>
</protein>
<dbReference type="AlphaFoldDB" id="A0A3B1APG1"/>
<proteinExistence type="predicted"/>
<keyword evidence="1" id="KW-0472">Membrane</keyword>
<evidence type="ECO:0000256" key="1">
    <source>
        <dbReference type="SAM" id="Phobius"/>
    </source>
</evidence>
<dbReference type="EMBL" id="UOFV01000276">
    <property type="protein sequence ID" value="VAX01853.1"/>
    <property type="molecule type" value="Genomic_DNA"/>
</dbReference>
<name>A0A3B1APG1_9ZZZZ</name>
<feature type="transmembrane region" description="Helical" evidence="1">
    <location>
        <begin position="81"/>
        <end position="101"/>
    </location>
</feature>
<feature type="transmembrane region" description="Helical" evidence="1">
    <location>
        <begin position="48"/>
        <end position="69"/>
    </location>
</feature>